<dbReference type="EMBL" id="KV429163">
    <property type="protein sequence ID" value="KZT63708.1"/>
    <property type="molecule type" value="Genomic_DNA"/>
</dbReference>
<dbReference type="Proteomes" id="UP000076727">
    <property type="component" value="Unassembled WGS sequence"/>
</dbReference>
<accession>A0A165KXA7</accession>
<keyword evidence="2" id="KW-1185">Reference proteome</keyword>
<sequence length="463" mass="51257">MWPFPLSGGWHVLAGVSQVAGPCIYLADSTSYLRDSQLAAEASRLQAPHRALATARPSCVVEGCLNTLMVMASSIALPDVHDVSLSGRQMVSLAVRNCQIERVKSSDLDLSFLEPTMLPRRRLVYASVAALVTAIFYLCRGSHAEERMSGLLDHPADKIRFETDLDKQYADAIKNRGKIIEQYSLENQYVLCLQCGMLRSPSPGQVHHIGIARLRCVGKASVWPHRVAHAAVLVKVFPPAFKCPHEISQVGSHTICAVGSIAKQPSCIVYSLAPSSDLSDLQGALTQTFSDQCDVFGYDLARNGFFYVALPNSHQISPEERMLVSNAPLRRDGLSGALSIGEHERDTEEEYAHPWRRLLTGEHQFIDIITVSDDQLTGSRAALPDNPRPLRAGQIILKLRLDEMRIDGMPMLPFKELRYMWEHLEYAGLRPFAAEVGADGYLEALENRVYYAGNQASCIEELI</sequence>
<evidence type="ECO:0000313" key="1">
    <source>
        <dbReference type="EMBL" id="KZT63708.1"/>
    </source>
</evidence>
<protein>
    <submittedName>
        <fullName evidence="1">Uncharacterized protein</fullName>
    </submittedName>
</protein>
<organism evidence="1 2">
    <name type="scientific">Daedalea quercina L-15889</name>
    <dbReference type="NCBI Taxonomy" id="1314783"/>
    <lineage>
        <taxon>Eukaryota</taxon>
        <taxon>Fungi</taxon>
        <taxon>Dikarya</taxon>
        <taxon>Basidiomycota</taxon>
        <taxon>Agaricomycotina</taxon>
        <taxon>Agaricomycetes</taxon>
        <taxon>Polyporales</taxon>
        <taxon>Fomitopsis</taxon>
    </lineage>
</organism>
<dbReference type="STRING" id="1314783.A0A165KXA7"/>
<gene>
    <name evidence="1" type="ORF">DAEQUDRAFT_741767</name>
</gene>
<reference evidence="1 2" key="1">
    <citation type="journal article" date="2016" name="Mol. Biol. Evol.">
        <title>Comparative Genomics of Early-Diverging Mushroom-Forming Fungi Provides Insights into the Origins of Lignocellulose Decay Capabilities.</title>
        <authorList>
            <person name="Nagy L.G."/>
            <person name="Riley R."/>
            <person name="Tritt A."/>
            <person name="Adam C."/>
            <person name="Daum C."/>
            <person name="Floudas D."/>
            <person name="Sun H."/>
            <person name="Yadav J.S."/>
            <person name="Pangilinan J."/>
            <person name="Larsson K.H."/>
            <person name="Matsuura K."/>
            <person name="Barry K."/>
            <person name="Labutti K."/>
            <person name="Kuo R."/>
            <person name="Ohm R.A."/>
            <person name="Bhattacharya S.S."/>
            <person name="Shirouzu T."/>
            <person name="Yoshinaga Y."/>
            <person name="Martin F.M."/>
            <person name="Grigoriev I.V."/>
            <person name="Hibbett D.S."/>
        </authorList>
    </citation>
    <scope>NUCLEOTIDE SEQUENCE [LARGE SCALE GENOMIC DNA]</scope>
    <source>
        <strain evidence="1 2">L-15889</strain>
    </source>
</reference>
<name>A0A165KXA7_9APHY</name>
<dbReference type="AlphaFoldDB" id="A0A165KXA7"/>
<proteinExistence type="predicted"/>
<evidence type="ECO:0000313" key="2">
    <source>
        <dbReference type="Proteomes" id="UP000076727"/>
    </source>
</evidence>
<dbReference type="OrthoDB" id="2802025at2759"/>